<dbReference type="AlphaFoldDB" id="A0AAV1D3S0"/>
<organism evidence="1 2">
    <name type="scientific">Oldenlandia corymbosa var. corymbosa</name>
    <dbReference type="NCBI Taxonomy" id="529605"/>
    <lineage>
        <taxon>Eukaryota</taxon>
        <taxon>Viridiplantae</taxon>
        <taxon>Streptophyta</taxon>
        <taxon>Embryophyta</taxon>
        <taxon>Tracheophyta</taxon>
        <taxon>Spermatophyta</taxon>
        <taxon>Magnoliopsida</taxon>
        <taxon>eudicotyledons</taxon>
        <taxon>Gunneridae</taxon>
        <taxon>Pentapetalae</taxon>
        <taxon>asterids</taxon>
        <taxon>lamiids</taxon>
        <taxon>Gentianales</taxon>
        <taxon>Rubiaceae</taxon>
        <taxon>Rubioideae</taxon>
        <taxon>Spermacoceae</taxon>
        <taxon>Hedyotis-Oldenlandia complex</taxon>
        <taxon>Oldenlandia</taxon>
    </lineage>
</organism>
<gene>
    <name evidence="1" type="ORF">OLC1_LOCUS11058</name>
</gene>
<evidence type="ECO:0000313" key="2">
    <source>
        <dbReference type="Proteomes" id="UP001161247"/>
    </source>
</evidence>
<sequence length="337" mass="37755">MLADLAKMILHQRCLLLVLLITYYHCVMGRKRNKNKNHGTTGAKPCQDAESLMTCMTNLMASVTNMSVRLDAISSTVTGLVSNSKIDDEASGKSTAADAGVPDVVEFQGVKQITDVSDYQEKFEGLKDLFMRQNRGLSEDYLISSFLNGLKPELRDSIGDVKPESISQAYRLASTHEMAIQEMKDKVMKDRLRKGDLGCEQVTVISCCKDPFRFGAFVGEKEIKVLICPEVAHSLIDTSLAVKAGYKIEEAEPLRVKFFMLCYWAVSRFRCPNFEWTMKGLKFSAEMRIVEIKAEYDIILGSDWVRENNSLSISSDGISLQKDGKEIVLLDLSRDDV</sequence>
<name>A0AAV1D3S0_OLDCO</name>
<keyword evidence="2" id="KW-1185">Reference proteome</keyword>
<evidence type="ECO:0000313" key="1">
    <source>
        <dbReference type="EMBL" id="CAI9101473.1"/>
    </source>
</evidence>
<dbReference type="EMBL" id="OX459121">
    <property type="protein sequence ID" value="CAI9101473.1"/>
    <property type="molecule type" value="Genomic_DNA"/>
</dbReference>
<dbReference type="Pfam" id="PF08284">
    <property type="entry name" value="RVP_2"/>
    <property type="match status" value="1"/>
</dbReference>
<protein>
    <submittedName>
        <fullName evidence="1">OLC1v1038808C1</fullName>
    </submittedName>
</protein>
<proteinExistence type="predicted"/>
<accession>A0AAV1D3S0</accession>
<dbReference type="Proteomes" id="UP001161247">
    <property type="component" value="Chromosome 4"/>
</dbReference>
<reference evidence="1" key="1">
    <citation type="submission" date="2023-03" db="EMBL/GenBank/DDBJ databases">
        <authorList>
            <person name="Julca I."/>
        </authorList>
    </citation>
    <scope>NUCLEOTIDE SEQUENCE</scope>
</reference>